<dbReference type="Proteomes" id="UP000276301">
    <property type="component" value="Unassembled WGS sequence"/>
</dbReference>
<evidence type="ECO:0000259" key="1">
    <source>
        <dbReference type="Pfam" id="PF07085"/>
    </source>
</evidence>
<dbReference type="InterPro" id="IPR010766">
    <property type="entry name" value="DRTGG"/>
</dbReference>
<name>A0A498CS74_9FIRM</name>
<dbReference type="SUPFAM" id="SSF75138">
    <property type="entry name" value="HprK N-terminal domain-like"/>
    <property type="match status" value="1"/>
</dbReference>
<keyword evidence="3" id="KW-1185">Reference proteome</keyword>
<protein>
    <recommendedName>
        <fullName evidence="1">DRTGG domain-containing protein</fullName>
    </recommendedName>
</protein>
<evidence type="ECO:0000313" key="2">
    <source>
        <dbReference type="EMBL" id="RLL13183.1"/>
    </source>
</evidence>
<feature type="domain" description="DRTGG" evidence="1">
    <location>
        <begin position="5"/>
        <end position="102"/>
    </location>
</feature>
<dbReference type="InterPro" id="IPR028979">
    <property type="entry name" value="Ser_kin/Pase_Hpr-like_N_sf"/>
</dbReference>
<accession>A0A498CS74</accession>
<dbReference type="RefSeq" id="WP_101553072.1">
    <property type="nucleotide sequence ID" value="NZ_DBFBJK010000085.1"/>
</dbReference>
<organism evidence="2 3">
    <name type="scientific">Anaerotruncus massiliensis</name>
    <name type="common">ex Liu et al. 2021</name>
    <dbReference type="NCBI Taxonomy" id="2321404"/>
    <lineage>
        <taxon>Bacteria</taxon>
        <taxon>Bacillati</taxon>
        <taxon>Bacillota</taxon>
        <taxon>Clostridia</taxon>
        <taxon>Eubacteriales</taxon>
        <taxon>Oscillospiraceae</taxon>
        <taxon>Anaerotruncus</taxon>
    </lineage>
</organism>
<sequence>MTVSDIARILKAEVLCEGDSMEAEVHTACGSDMMSDVLAYVKDQSVLLTGLVNSQVVRTAEMMDMVCIVFVRGKRPDEQILSLARQRGIAVLSTPYRMFTACGLLYDNGLKGGCETDV</sequence>
<proteinExistence type="predicted"/>
<dbReference type="EMBL" id="RCHT01000004">
    <property type="protein sequence ID" value="RLL13183.1"/>
    <property type="molecule type" value="Genomic_DNA"/>
</dbReference>
<evidence type="ECO:0000313" key="3">
    <source>
        <dbReference type="Proteomes" id="UP000276301"/>
    </source>
</evidence>
<dbReference type="Gene3D" id="3.40.1390.20">
    <property type="entry name" value="HprK N-terminal domain-like"/>
    <property type="match status" value="1"/>
</dbReference>
<gene>
    <name evidence="2" type="ORF">D4A47_04375</name>
</gene>
<dbReference type="AlphaFoldDB" id="A0A498CS74"/>
<dbReference type="Pfam" id="PF07085">
    <property type="entry name" value="DRTGG"/>
    <property type="match status" value="1"/>
</dbReference>
<comment type="caution">
    <text evidence="2">The sequence shown here is derived from an EMBL/GenBank/DDBJ whole genome shotgun (WGS) entry which is preliminary data.</text>
</comment>
<reference evidence="2 3" key="1">
    <citation type="submission" date="2018-10" db="EMBL/GenBank/DDBJ databases">
        <title>Anaerotruncus faecis sp. nov., isolated from human feces.</title>
        <authorList>
            <person name="Wang Y.-J."/>
        </authorList>
    </citation>
    <scope>NUCLEOTIDE SEQUENCE [LARGE SCALE GENOMIC DNA]</scope>
    <source>
        <strain evidence="2 3">22A2-44</strain>
    </source>
</reference>